<keyword evidence="6" id="KW-0325">Glycoprotein</keyword>
<feature type="coiled-coil region" evidence="7">
    <location>
        <begin position="81"/>
        <end position="108"/>
    </location>
</feature>
<dbReference type="CDD" id="cd00087">
    <property type="entry name" value="FReD"/>
    <property type="match status" value="1"/>
</dbReference>
<proteinExistence type="predicted"/>
<dbReference type="NCBIfam" id="NF040941">
    <property type="entry name" value="GGGWT_bact"/>
    <property type="match status" value="1"/>
</dbReference>
<dbReference type="InterPro" id="IPR014716">
    <property type="entry name" value="Fibrinogen_a/b/g_C_1"/>
</dbReference>
<protein>
    <submittedName>
        <fullName evidence="10">ANGPTL1 protein</fullName>
    </submittedName>
</protein>
<organism evidence="10 11">
    <name type="scientific">Branchiostoma lanceolatum</name>
    <name type="common">Common lancelet</name>
    <name type="synonym">Amphioxus lanceolatum</name>
    <dbReference type="NCBI Taxonomy" id="7740"/>
    <lineage>
        <taxon>Eukaryota</taxon>
        <taxon>Metazoa</taxon>
        <taxon>Chordata</taxon>
        <taxon>Cephalochordata</taxon>
        <taxon>Leptocardii</taxon>
        <taxon>Amphioxiformes</taxon>
        <taxon>Branchiostomatidae</taxon>
        <taxon>Branchiostoma</taxon>
    </lineage>
</organism>
<dbReference type="Gene3D" id="3.90.215.10">
    <property type="entry name" value="Gamma Fibrinogen, chain A, domain 1"/>
    <property type="match status" value="1"/>
</dbReference>
<evidence type="ECO:0000256" key="2">
    <source>
        <dbReference type="ARBA" id="ARBA00022525"/>
    </source>
</evidence>
<gene>
    <name evidence="10" type="primary">ANGPTL1</name>
    <name evidence="10" type="ORF">BLAG_LOCUS7482</name>
</gene>
<feature type="signal peptide" evidence="8">
    <location>
        <begin position="1"/>
        <end position="31"/>
    </location>
</feature>
<dbReference type="PROSITE" id="PS00514">
    <property type="entry name" value="FIBRINOGEN_C_1"/>
    <property type="match status" value="1"/>
</dbReference>
<keyword evidence="2" id="KW-0964">Secreted</keyword>
<dbReference type="PANTHER" id="PTHR47221">
    <property type="entry name" value="FIBRINOGEN ALPHA CHAIN"/>
    <property type="match status" value="1"/>
</dbReference>
<dbReference type="InterPro" id="IPR002181">
    <property type="entry name" value="Fibrinogen_a/b/g_C_dom"/>
</dbReference>
<evidence type="ECO:0000256" key="1">
    <source>
        <dbReference type="ARBA" id="ARBA00004613"/>
    </source>
</evidence>
<dbReference type="OrthoDB" id="7972392at2759"/>
<evidence type="ECO:0000256" key="6">
    <source>
        <dbReference type="ARBA" id="ARBA00023180"/>
    </source>
</evidence>
<dbReference type="GO" id="GO:0005576">
    <property type="term" value="C:extracellular region"/>
    <property type="evidence" value="ECO:0007669"/>
    <property type="project" value="UniProtKB-SubCell"/>
</dbReference>
<comment type="subcellular location">
    <subcellularLocation>
        <location evidence="1">Secreted</location>
    </subcellularLocation>
</comment>
<dbReference type="PANTHER" id="PTHR47221:SF6">
    <property type="entry name" value="FIBRINOGEN ALPHA CHAIN"/>
    <property type="match status" value="1"/>
</dbReference>
<keyword evidence="3 8" id="KW-0732">Signal</keyword>
<sequence>MSHFPRCCQGVDTMATFVFLLAVFCFNLCVAQGDSAGDGGNSTSGATVHIWRGLEQCAHTVVVPKTDPEACPGGRDTVFFLQDMKAAVDDLTTRLTRTESRLETIEKQFKKDQVQEKDNFKQIRRNTEGIYSLVQAAAQRAADTSTTTAGDEAVEISDVEAYEIEDCSFLFRSGTTASGVYNVRLNPALEMEVYCDMETSGGGWTVIQRRQDGSVPFNRTWEEYKHGFGNKNGEYWLGNDIIHFLTTQKAYRLRVDLEDWGGQRRFAEYNTFRVGGPVQNSTQNYRLEVSGYQGNAGDAMIINNGMSFSTIDRDNDVLRGSCSRHRGNAGWWFRACGSALLNGRYLGNCGSSCLHSQGVLWGLMTQSLKSVSMKIKPQ</sequence>
<evidence type="ECO:0000256" key="7">
    <source>
        <dbReference type="SAM" id="Coils"/>
    </source>
</evidence>
<dbReference type="Pfam" id="PF00147">
    <property type="entry name" value="Fibrinogen_C"/>
    <property type="match status" value="1"/>
</dbReference>
<evidence type="ECO:0000256" key="5">
    <source>
        <dbReference type="ARBA" id="ARBA00023157"/>
    </source>
</evidence>
<dbReference type="InterPro" id="IPR020837">
    <property type="entry name" value="Fibrinogen_CS"/>
</dbReference>
<dbReference type="FunFam" id="3.90.215.10:FF:000001">
    <property type="entry name" value="Tenascin isoform 1"/>
    <property type="match status" value="1"/>
</dbReference>
<evidence type="ECO:0000259" key="9">
    <source>
        <dbReference type="PROSITE" id="PS51406"/>
    </source>
</evidence>
<evidence type="ECO:0000256" key="4">
    <source>
        <dbReference type="ARBA" id="ARBA00023054"/>
    </source>
</evidence>
<name>A0A8K0EBE2_BRALA</name>
<reference evidence="10" key="1">
    <citation type="submission" date="2022-01" db="EMBL/GenBank/DDBJ databases">
        <authorList>
            <person name="Braso-Vives M."/>
        </authorList>
    </citation>
    <scope>NUCLEOTIDE SEQUENCE</scope>
</reference>
<keyword evidence="11" id="KW-1185">Reference proteome</keyword>
<evidence type="ECO:0000313" key="10">
    <source>
        <dbReference type="EMBL" id="CAH1244999.1"/>
    </source>
</evidence>
<dbReference type="EMBL" id="OV696699">
    <property type="protein sequence ID" value="CAH1244999.1"/>
    <property type="molecule type" value="Genomic_DNA"/>
</dbReference>
<accession>A0A8K0EBE2</accession>
<evidence type="ECO:0000313" key="11">
    <source>
        <dbReference type="Proteomes" id="UP000838412"/>
    </source>
</evidence>
<dbReference type="SUPFAM" id="SSF56496">
    <property type="entry name" value="Fibrinogen C-terminal domain-like"/>
    <property type="match status" value="1"/>
</dbReference>
<dbReference type="AlphaFoldDB" id="A0A8K0EBE2"/>
<feature type="domain" description="Fibrinogen C-terminal" evidence="9">
    <location>
        <begin position="158"/>
        <end position="378"/>
    </location>
</feature>
<keyword evidence="5" id="KW-1015">Disulfide bond</keyword>
<feature type="chain" id="PRO_5035456621" evidence="8">
    <location>
        <begin position="32"/>
        <end position="378"/>
    </location>
</feature>
<dbReference type="InterPro" id="IPR036056">
    <property type="entry name" value="Fibrinogen-like_C"/>
</dbReference>
<dbReference type="PROSITE" id="PS51406">
    <property type="entry name" value="FIBRINOGEN_C_2"/>
    <property type="match status" value="1"/>
</dbReference>
<evidence type="ECO:0000256" key="8">
    <source>
        <dbReference type="SAM" id="SignalP"/>
    </source>
</evidence>
<dbReference type="Proteomes" id="UP000838412">
    <property type="component" value="Chromosome 14"/>
</dbReference>
<evidence type="ECO:0000256" key="3">
    <source>
        <dbReference type="ARBA" id="ARBA00022729"/>
    </source>
</evidence>
<dbReference type="InterPro" id="IPR037579">
    <property type="entry name" value="FIB_ANG-like"/>
</dbReference>
<keyword evidence="4 7" id="KW-0175">Coiled coil</keyword>
<dbReference type="SMART" id="SM00186">
    <property type="entry name" value="FBG"/>
    <property type="match status" value="1"/>
</dbReference>